<reference evidence="1" key="1">
    <citation type="submission" date="2023-02" db="EMBL/GenBank/DDBJ databases">
        <title>Tahibacter soli sp. nov. isolated from soil.</title>
        <authorList>
            <person name="Baek J.H."/>
            <person name="Lee J.K."/>
            <person name="Choi D.G."/>
            <person name="Jeon C.O."/>
        </authorList>
    </citation>
    <scope>NUCLEOTIDE SEQUENCE</scope>
    <source>
        <strain evidence="1">BL</strain>
    </source>
</reference>
<evidence type="ECO:0000313" key="2">
    <source>
        <dbReference type="Proteomes" id="UP001139971"/>
    </source>
</evidence>
<evidence type="ECO:0000313" key="1">
    <source>
        <dbReference type="EMBL" id="MDC8014145.1"/>
    </source>
</evidence>
<dbReference type="EMBL" id="JAOVZO020000018">
    <property type="protein sequence ID" value="MDC8014145.1"/>
    <property type="molecule type" value="Genomic_DNA"/>
</dbReference>
<name>A0A9X4BHH1_9GAMM</name>
<protein>
    <submittedName>
        <fullName evidence="1">Uncharacterized protein</fullName>
    </submittedName>
</protein>
<dbReference type="Proteomes" id="UP001139971">
    <property type="component" value="Unassembled WGS sequence"/>
</dbReference>
<gene>
    <name evidence="1" type="ORF">OD750_016490</name>
</gene>
<keyword evidence="2" id="KW-1185">Reference proteome</keyword>
<accession>A0A9X4BHH1</accession>
<dbReference type="AlphaFoldDB" id="A0A9X4BHH1"/>
<organism evidence="1 2">
    <name type="scientific">Tahibacter soli</name>
    <dbReference type="NCBI Taxonomy" id="2983605"/>
    <lineage>
        <taxon>Bacteria</taxon>
        <taxon>Pseudomonadati</taxon>
        <taxon>Pseudomonadota</taxon>
        <taxon>Gammaproteobacteria</taxon>
        <taxon>Lysobacterales</taxon>
        <taxon>Rhodanobacteraceae</taxon>
        <taxon>Tahibacter</taxon>
    </lineage>
</organism>
<dbReference type="RefSeq" id="WP_263541784.1">
    <property type="nucleotide sequence ID" value="NZ_JAOVZO020000018.1"/>
</dbReference>
<sequence length="280" mass="31331">MHYLARIDAADEGDVFHAGLQIDGWRYAYLRSVEKSRRRLLRGGRPFDATLFVVEADRRRRYVARLAGVECLHESHALAARAALAQYGWLATHGDGAVPADGAAFNVRFRFGDIRRYPSDAFAAEDDVVMRLHRYQLHGVGEDIGPAPPRSPEHAAMRRRLVDQLRAAHPHARIDFDTADADVLLRDHDTTYAFQIRTELDPRTALRRSLDRLVRHYLSDLDETPALRLVVVVRKEPDAADLRYLSLLRGLLGLPIACRVVAVDPPAGVGQRVGPAGARL</sequence>
<proteinExistence type="predicted"/>
<comment type="caution">
    <text evidence="1">The sequence shown here is derived from an EMBL/GenBank/DDBJ whole genome shotgun (WGS) entry which is preliminary data.</text>
</comment>